<evidence type="ECO:0000313" key="3">
    <source>
        <dbReference type="Proteomes" id="UP001500394"/>
    </source>
</evidence>
<evidence type="ECO:0000259" key="1">
    <source>
        <dbReference type="Pfam" id="PF09995"/>
    </source>
</evidence>
<accession>A0ABP8QY31</accession>
<dbReference type="InterPro" id="IPR037473">
    <property type="entry name" value="Lcp-like"/>
</dbReference>
<reference evidence="3" key="1">
    <citation type="journal article" date="2019" name="Int. J. Syst. Evol. Microbiol.">
        <title>The Global Catalogue of Microorganisms (GCM) 10K type strain sequencing project: providing services to taxonomists for standard genome sequencing and annotation.</title>
        <authorList>
            <consortium name="The Broad Institute Genomics Platform"/>
            <consortium name="The Broad Institute Genome Sequencing Center for Infectious Disease"/>
            <person name="Wu L."/>
            <person name="Ma J."/>
        </authorList>
    </citation>
    <scope>NUCLEOTIDE SEQUENCE [LARGE SCALE GENOMIC DNA]</scope>
    <source>
        <strain evidence="3">JCM 17858</strain>
    </source>
</reference>
<proteinExistence type="predicted"/>
<dbReference type="Pfam" id="PF09995">
    <property type="entry name" value="MPAB_Lcp_cat"/>
    <property type="match status" value="1"/>
</dbReference>
<keyword evidence="3" id="KW-1185">Reference proteome</keyword>
<sequence>MRMTSTPYRYKINESSFSYYWKEGPGVALLQKLGYTPDIAKAESYIPYLFTWDEQGDRLVSDLHEKIGFKQGNHSLGEYLKGSLTDIFQKQIWDDFFASIDFSPLWLDRKKLQYGAELCRRAGLSALIVLRDYCLMGGYESAAINKPLIYTGALKKGAVKRLTDTVNFWVHITQENGLHPSSEGFYQIFLTRAIHSFSRINILKHTSWDSSKWGVPINLWDMLATNLGFSMVFLVGLRRMGIQPSNQEIEGLFHFWKYVGHLLGIPLHLLPETEEQAIESLYLWTMTQREGDEDSKLLAAALKDEPVHAGYPTNKVMRLMMREIHLFYNHFLLGDYSCQLLGLPNTKIGRFGIINFWKTHQNEKRIVDHPSRLRAIRQGGDEQEKVRLIYQRYNNF</sequence>
<dbReference type="PANTHER" id="PTHR37539">
    <property type="entry name" value="SECRETED PROTEIN-RELATED"/>
    <property type="match status" value="1"/>
</dbReference>
<protein>
    <recommendedName>
        <fullName evidence="1">ER-bound oxygenase mpaB/mpaB'/Rubber oxygenase catalytic domain-containing protein</fullName>
    </recommendedName>
</protein>
<dbReference type="Proteomes" id="UP001500394">
    <property type="component" value="Unassembled WGS sequence"/>
</dbReference>
<name>A0ABP8QY31_9SPHI</name>
<dbReference type="InterPro" id="IPR018713">
    <property type="entry name" value="MPAB/Lcp_cat_dom"/>
</dbReference>
<gene>
    <name evidence="2" type="ORF">GCM10023173_07960</name>
</gene>
<evidence type="ECO:0000313" key="2">
    <source>
        <dbReference type="EMBL" id="GAA4512983.1"/>
    </source>
</evidence>
<dbReference type="PANTHER" id="PTHR37539:SF1">
    <property type="entry name" value="ER-BOUND OXYGENASE MPAB_MPAB'_RUBBER OXYGENASE CATALYTIC DOMAIN-CONTAINING PROTEIN"/>
    <property type="match status" value="1"/>
</dbReference>
<comment type="caution">
    <text evidence="2">The sequence shown here is derived from an EMBL/GenBank/DDBJ whole genome shotgun (WGS) entry which is preliminary data.</text>
</comment>
<organism evidence="2 3">
    <name type="scientific">Sphingobacterium thermophilum</name>
    <dbReference type="NCBI Taxonomy" id="768534"/>
    <lineage>
        <taxon>Bacteria</taxon>
        <taxon>Pseudomonadati</taxon>
        <taxon>Bacteroidota</taxon>
        <taxon>Sphingobacteriia</taxon>
        <taxon>Sphingobacteriales</taxon>
        <taxon>Sphingobacteriaceae</taxon>
        <taxon>Sphingobacterium</taxon>
    </lineage>
</organism>
<feature type="domain" description="ER-bound oxygenase mpaB/mpaB'/Rubber oxygenase catalytic" evidence="1">
    <location>
        <begin position="133"/>
        <end position="346"/>
    </location>
</feature>
<dbReference type="EMBL" id="BAABGR010000006">
    <property type="protein sequence ID" value="GAA4512983.1"/>
    <property type="molecule type" value="Genomic_DNA"/>
</dbReference>